<reference evidence="14" key="1">
    <citation type="journal article" date="2019" name="Nat. Commun.">
        <title>Expansion of phycobilisome linker gene families in mesophilic red algae.</title>
        <authorList>
            <person name="Lee J."/>
            <person name="Kim D."/>
            <person name="Bhattacharya D."/>
            <person name="Yoon H.S."/>
        </authorList>
    </citation>
    <scope>NUCLEOTIDE SEQUENCE [LARGE SCALE GENOMIC DNA]</scope>
    <source>
        <strain evidence="14">CCMP 1328</strain>
    </source>
</reference>
<keyword evidence="14" id="KW-1185">Reference proteome</keyword>
<dbReference type="GO" id="GO:0005524">
    <property type="term" value="F:ATP binding"/>
    <property type="evidence" value="ECO:0007669"/>
    <property type="project" value="UniProtKB-KW"/>
</dbReference>
<dbReference type="OrthoDB" id="432483at2759"/>
<evidence type="ECO:0000256" key="2">
    <source>
        <dbReference type="ARBA" id="ARBA00012513"/>
    </source>
</evidence>
<feature type="domain" description="Protein kinase" evidence="12">
    <location>
        <begin position="121"/>
        <end position="424"/>
    </location>
</feature>
<dbReference type="PANTHER" id="PTHR45637">
    <property type="entry name" value="FLIPPASE KINASE 1-RELATED"/>
    <property type="match status" value="1"/>
</dbReference>
<organism evidence="13 14">
    <name type="scientific">Porphyridium purpureum</name>
    <name type="common">Red alga</name>
    <name type="synonym">Porphyridium cruentum</name>
    <dbReference type="NCBI Taxonomy" id="35688"/>
    <lineage>
        <taxon>Eukaryota</taxon>
        <taxon>Rhodophyta</taxon>
        <taxon>Bangiophyceae</taxon>
        <taxon>Porphyridiales</taxon>
        <taxon>Porphyridiaceae</taxon>
        <taxon>Porphyridium</taxon>
    </lineage>
</organism>
<keyword evidence="3" id="KW-0723">Serine/threonine-protein kinase</keyword>
<evidence type="ECO:0000256" key="9">
    <source>
        <dbReference type="ARBA" id="ARBA00047899"/>
    </source>
</evidence>
<dbReference type="PROSITE" id="PS00108">
    <property type="entry name" value="PROTEIN_KINASE_ST"/>
    <property type="match status" value="1"/>
</dbReference>
<keyword evidence="5" id="KW-0808">Transferase</keyword>
<evidence type="ECO:0000259" key="12">
    <source>
        <dbReference type="PROSITE" id="PS50011"/>
    </source>
</evidence>
<gene>
    <name evidence="13" type="ORF">FVE85_0568</name>
</gene>
<comment type="catalytic activity">
    <reaction evidence="9">
        <text>L-threonyl-[protein] + ATP = O-phospho-L-threonyl-[protein] + ADP + H(+)</text>
        <dbReference type="Rhea" id="RHEA:46608"/>
        <dbReference type="Rhea" id="RHEA-COMP:11060"/>
        <dbReference type="Rhea" id="RHEA-COMP:11605"/>
        <dbReference type="ChEBI" id="CHEBI:15378"/>
        <dbReference type="ChEBI" id="CHEBI:30013"/>
        <dbReference type="ChEBI" id="CHEBI:30616"/>
        <dbReference type="ChEBI" id="CHEBI:61977"/>
        <dbReference type="ChEBI" id="CHEBI:456216"/>
        <dbReference type="EC" id="2.7.11.1"/>
    </reaction>
</comment>
<comment type="caution">
    <text evidence="13">The sequence shown here is derived from an EMBL/GenBank/DDBJ whole genome shotgun (WGS) entry which is preliminary data.</text>
</comment>
<dbReference type="AlphaFoldDB" id="A0A5J4YYY8"/>
<evidence type="ECO:0000313" key="13">
    <source>
        <dbReference type="EMBL" id="KAA8496839.1"/>
    </source>
</evidence>
<dbReference type="EMBL" id="VRMN01000002">
    <property type="protein sequence ID" value="KAA8496839.1"/>
    <property type="molecule type" value="Genomic_DNA"/>
</dbReference>
<name>A0A5J4YYY8_PORPP</name>
<keyword evidence="4" id="KW-0597">Phosphoprotein</keyword>
<accession>A0A5J4YYY8</accession>
<dbReference type="Proteomes" id="UP000324585">
    <property type="component" value="Unassembled WGS sequence"/>
</dbReference>
<evidence type="ECO:0000256" key="10">
    <source>
        <dbReference type="ARBA" id="ARBA00048679"/>
    </source>
</evidence>
<dbReference type="FunFam" id="1.10.510.10:FF:000024">
    <property type="entry name" value="Probable serine/threonine-protein kinase cot-1"/>
    <property type="match status" value="1"/>
</dbReference>
<dbReference type="GO" id="GO:0004674">
    <property type="term" value="F:protein serine/threonine kinase activity"/>
    <property type="evidence" value="ECO:0007669"/>
    <property type="project" value="UniProtKB-KW"/>
</dbReference>
<keyword evidence="6" id="KW-0547">Nucleotide-binding</keyword>
<dbReference type="SMART" id="SM00220">
    <property type="entry name" value="S_TKc"/>
    <property type="match status" value="1"/>
</dbReference>
<dbReference type="InterPro" id="IPR008271">
    <property type="entry name" value="Ser/Thr_kinase_AS"/>
</dbReference>
<dbReference type="InterPro" id="IPR011009">
    <property type="entry name" value="Kinase-like_dom_sf"/>
</dbReference>
<sequence>MSAAEPAEPASTAGSSSAAAKIAKAAAFVPSPLSHVMPHVGAPSTIDSETEKDGMEASENAYKTPSPRLALQKPLQGSMSSKAGAEHYDPMLNEKVVHSTVPEELTEEFPILPGELHPKKFEKLKLLGQGAVGKVYLVYLKEHNKLYAMKVLTKEEMIKKRRVKHVMTEREILATVNHPFIISMYASFQTSTRLCIIMEYAQGGEFFRILQTLPKKRLPEAATMFYAAEVILALEYLHHLGFIYRDLKPENILMRKSGHIALTDFDLSLQGEAMAPLCVVRPNRLIDRVKAGSFSLKRAGSGSKLSTMDIVDQEPRMLVQSRSFVGTEEYLAPEVVKHQVQSSAVDWWTLGILIYEMMTGSTPFKGRSSNQTLKNITGTDIHWPSDVRASNHVKDLVRKLLQRDPERRLGRREGASEIKREKWFVHHKMNFDLIRNQLPPILPKMRDPYDMTQYNLDSMKFDDDDDDSDEDSFRGPHNLQRSNSDPSRPSQLLDDHGQYTSALVEDIEAMMNSEHPVEKIETPTHASATRSKSKSHEPGGKSHAYDPFEAFSLTKLQSDLGRKY</sequence>
<evidence type="ECO:0000256" key="11">
    <source>
        <dbReference type="SAM" id="MobiDB-lite"/>
    </source>
</evidence>
<dbReference type="Gene3D" id="1.10.510.10">
    <property type="entry name" value="Transferase(Phosphotransferase) domain 1"/>
    <property type="match status" value="1"/>
</dbReference>
<comment type="catalytic activity">
    <reaction evidence="10">
        <text>L-seryl-[protein] + ATP = O-phospho-L-seryl-[protein] + ADP + H(+)</text>
        <dbReference type="Rhea" id="RHEA:17989"/>
        <dbReference type="Rhea" id="RHEA-COMP:9863"/>
        <dbReference type="Rhea" id="RHEA-COMP:11604"/>
        <dbReference type="ChEBI" id="CHEBI:15378"/>
        <dbReference type="ChEBI" id="CHEBI:29999"/>
        <dbReference type="ChEBI" id="CHEBI:30616"/>
        <dbReference type="ChEBI" id="CHEBI:83421"/>
        <dbReference type="ChEBI" id="CHEBI:456216"/>
        <dbReference type="EC" id="2.7.11.1"/>
    </reaction>
</comment>
<feature type="compositionally biased region" description="Basic and acidic residues" evidence="11">
    <location>
        <begin position="534"/>
        <end position="546"/>
    </location>
</feature>
<dbReference type="Gene3D" id="3.30.200.20">
    <property type="entry name" value="Phosphorylase Kinase, domain 1"/>
    <property type="match status" value="1"/>
</dbReference>
<evidence type="ECO:0000313" key="14">
    <source>
        <dbReference type="Proteomes" id="UP000324585"/>
    </source>
</evidence>
<protein>
    <recommendedName>
        <fullName evidence="2">non-specific serine/threonine protein kinase</fullName>
        <ecNumber evidence="2">2.7.11.1</ecNumber>
    </recommendedName>
</protein>
<feature type="region of interest" description="Disordered" evidence="11">
    <location>
        <begin position="512"/>
        <end position="552"/>
    </location>
</feature>
<evidence type="ECO:0000256" key="4">
    <source>
        <dbReference type="ARBA" id="ARBA00022553"/>
    </source>
</evidence>
<dbReference type="Pfam" id="PF00069">
    <property type="entry name" value="Pkinase"/>
    <property type="match status" value="2"/>
</dbReference>
<dbReference type="EC" id="2.7.11.1" evidence="2"/>
<dbReference type="CDD" id="cd05574">
    <property type="entry name" value="STKc_phototropin_like"/>
    <property type="match status" value="1"/>
</dbReference>
<feature type="compositionally biased region" description="Polar residues" evidence="11">
    <location>
        <begin position="479"/>
        <end position="490"/>
    </location>
</feature>
<feature type="region of interest" description="Disordered" evidence="11">
    <location>
        <begin position="39"/>
        <end position="68"/>
    </location>
</feature>
<keyword evidence="7 13" id="KW-0418">Kinase</keyword>
<evidence type="ECO:0000256" key="3">
    <source>
        <dbReference type="ARBA" id="ARBA00022527"/>
    </source>
</evidence>
<keyword evidence="8" id="KW-0067">ATP-binding</keyword>
<evidence type="ECO:0000256" key="5">
    <source>
        <dbReference type="ARBA" id="ARBA00022679"/>
    </source>
</evidence>
<feature type="region of interest" description="Disordered" evidence="11">
    <location>
        <begin position="456"/>
        <end position="494"/>
    </location>
</feature>
<dbReference type="SUPFAM" id="SSF56112">
    <property type="entry name" value="Protein kinase-like (PK-like)"/>
    <property type="match status" value="1"/>
</dbReference>
<evidence type="ECO:0000256" key="7">
    <source>
        <dbReference type="ARBA" id="ARBA00022777"/>
    </source>
</evidence>
<feature type="region of interest" description="Disordered" evidence="11">
    <location>
        <begin position="1"/>
        <end position="21"/>
    </location>
</feature>
<evidence type="ECO:0000256" key="1">
    <source>
        <dbReference type="ARBA" id="ARBA00009903"/>
    </source>
</evidence>
<evidence type="ECO:0000256" key="6">
    <source>
        <dbReference type="ARBA" id="ARBA00022741"/>
    </source>
</evidence>
<dbReference type="InterPro" id="IPR000719">
    <property type="entry name" value="Prot_kinase_dom"/>
</dbReference>
<proteinExistence type="inferred from homology"/>
<evidence type="ECO:0000256" key="8">
    <source>
        <dbReference type="ARBA" id="ARBA00022840"/>
    </source>
</evidence>
<dbReference type="PROSITE" id="PS50011">
    <property type="entry name" value="PROTEIN_KINASE_DOM"/>
    <property type="match status" value="1"/>
</dbReference>
<comment type="similarity">
    <text evidence="1">Belongs to the protein kinase superfamily. AGC Ser/Thr protein kinase family.</text>
</comment>
<dbReference type="FunFam" id="3.30.200.20:FF:000042">
    <property type="entry name" value="Aurora kinase A"/>
    <property type="match status" value="1"/>
</dbReference>
<dbReference type="GO" id="GO:0007010">
    <property type="term" value="P:cytoskeleton organization"/>
    <property type="evidence" value="ECO:0007669"/>
    <property type="project" value="UniProtKB-ARBA"/>
</dbReference>